<dbReference type="PANTHER" id="PTHR44757">
    <property type="entry name" value="DIGUANYLATE CYCLASE DGCP"/>
    <property type="match status" value="1"/>
</dbReference>
<dbReference type="SMART" id="SM00086">
    <property type="entry name" value="PAC"/>
    <property type="match status" value="2"/>
</dbReference>
<evidence type="ECO:0000256" key="5">
    <source>
        <dbReference type="ARBA" id="ARBA00023136"/>
    </source>
</evidence>
<dbReference type="NCBIfam" id="TIGR00229">
    <property type="entry name" value="sensory_box"/>
    <property type="match status" value="2"/>
</dbReference>
<dbReference type="SUPFAM" id="SSF55785">
    <property type="entry name" value="PYP-like sensor domain (PAS domain)"/>
    <property type="match status" value="2"/>
</dbReference>
<evidence type="ECO:0000259" key="9">
    <source>
        <dbReference type="PROSITE" id="PS50887"/>
    </source>
</evidence>
<feature type="domain" description="PAC" evidence="8">
    <location>
        <begin position="528"/>
        <end position="578"/>
    </location>
</feature>
<organism evidence="10">
    <name type="scientific">mine drainage metagenome</name>
    <dbReference type="NCBI Taxonomy" id="410659"/>
    <lineage>
        <taxon>unclassified sequences</taxon>
        <taxon>metagenomes</taxon>
        <taxon>ecological metagenomes</taxon>
    </lineage>
</organism>
<dbReference type="Pfam" id="PF00990">
    <property type="entry name" value="GGDEF"/>
    <property type="match status" value="1"/>
</dbReference>
<dbReference type="PROSITE" id="PS50887">
    <property type="entry name" value="GGDEF"/>
    <property type="match status" value="1"/>
</dbReference>
<dbReference type="Pfam" id="PF05231">
    <property type="entry name" value="MASE1"/>
    <property type="match status" value="1"/>
</dbReference>
<keyword evidence="2" id="KW-1003">Cell membrane</keyword>
<gene>
    <name evidence="10" type="ORF">CARN2_0306</name>
</gene>
<dbReference type="SUPFAM" id="SSF55073">
    <property type="entry name" value="Nucleotide cyclase"/>
    <property type="match status" value="1"/>
</dbReference>
<dbReference type="Gene3D" id="3.30.450.20">
    <property type="entry name" value="PAS domain"/>
    <property type="match status" value="2"/>
</dbReference>
<keyword evidence="3 6" id="KW-0812">Transmembrane</keyword>
<dbReference type="InterPro" id="IPR000160">
    <property type="entry name" value="GGDEF_dom"/>
</dbReference>
<feature type="transmembrane region" description="Helical" evidence="6">
    <location>
        <begin position="156"/>
        <end position="178"/>
    </location>
</feature>
<dbReference type="FunFam" id="3.30.70.270:FF:000001">
    <property type="entry name" value="Diguanylate cyclase domain protein"/>
    <property type="match status" value="1"/>
</dbReference>
<dbReference type="InterPro" id="IPR000014">
    <property type="entry name" value="PAS"/>
</dbReference>
<dbReference type="CDD" id="cd01949">
    <property type="entry name" value="GGDEF"/>
    <property type="match status" value="1"/>
</dbReference>
<dbReference type="InterPro" id="IPR029787">
    <property type="entry name" value="Nucleotide_cyclase"/>
</dbReference>
<feature type="transmembrane region" description="Helical" evidence="6">
    <location>
        <begin position="15"/>
        <end position="34"/>
    </location>
</feature>
<accession>E6PW21</accession>
<feature type="domain" description="PAC" evidence="8">
    <location>
        <begin position="403"/>
        <end position="455"/>
    </location>
</feature>
<feature type="transmembrane region" description="Helical" evidence="6">
    <location>
        <begin position="190"/>
        <end position="209"/>
    </location>
</feature>
<comment type="caution">
    <text evidence="10">The sequence shown here is derived from an EMBL/GenBank/DDBJ whole genome shotgun (WGS) entry which is preliminary data.</text>
</comment>
<dbReference type="SMART" id="SM00091">
    <property type="entry name" value="PAS"/>
    <property type="match status" value="2"/>
</dbReference>
<evidence type="ECO:0000313" key="10">
    <source>
        <dbReference type="EMBL" id="CBH99128.1"/>
    </source>
</evidence>
<dbReference type="InterPro" id="IPR043128">
    <property type="entry name" value="Rev_trsase/Diguanyl_cyclase"/>
</dbReference>
<dbReference type="PROSITE" id="PS50112">
    <property type="entry name" value="PAS"/>
    <property type="match status" value="1"/>
</dbReference>
<dbReference type="NCBIfam" id="TIGR00254">
    <property type="entry name" value="GGDEF"/>
    <property type="match status" value="1"/>
</dbReference>
<dbReference type="Pfam" id="PF08448">
    <property type="entry name" value="PAS_4"/>
    <property type="match status" value="1"/>
</dbReference>
<dbReference type="InterPro" id="IPR007895">
    <property type="entry name" value="MASE1"/>
</dbReference>
<feature type="domain" description="PAS" evidence="7">
    <location>
        <begin position="330"/>
        <end position="375"/>
    </location>
</feature>
<dbReference type="GO" id="GO:0005886">
    <property type="term" value="C:plasma membrane"/>
    <property type="evidence" value="ECO:0007669"/>
    <property type="project" value="UniProtKB-SubCell"/>
</dbReference>
<evidence type="ECO:0000259" key="8">
    <source>
        <dbReference type="PROSITE" id="PS50113"/>
    </source>
</evidence>
<evidence type="ECO:0000259" key="7">
    <source>
        <dbReference type="PROSITE" id="PS50112"/>
    </source>
</evidence>
<feature type="transmembrane region" description="Helical" evidence="6">
    <location>
        <begin position="240"/>
        <end position="259"/>
    </location>
</feature>
<dbReference type="PANTHER" id="PTHR44757:SF2">
    <property type="entry name" value="BIOFILM ARCHITECTURE MAINTENANCE PROTEIN MBAA"/>
    <property type="match status" value="1"/>
</dbReference>
<dbReference type="InterPro" id="IPR035965">
    <property type="entry name" value="PAS-like_dom_sf"/>
</dbReference>
<reference evidence="10" key="1">
    <citation type="submission" date="2009-10" db="EMBL/GenBank/DDBJ databases">
        <title>Diversity of trophic interactions inside an arsenic-rich microbial ecosystem.</title>
        <authorList>
            <person name="Bertin P.N."/>
            <person name="Heinrich-Salmeron A."/>
            <person name="Pelletier E."/>
            <person name="Goulhen-Chollet F."/>
            <person name="Arsene-Ploetze F."/>
            <person name="Gallien S."/>
            <person name="Calteau A."/>
            <person name="Vallenet D."/>
            <person name="Casiot C."/>
            <person name="Chane-Woon-Ming B."/>
            <person name="Giloteaux L."/>
            <person name="Barakat M."/>
            <person name="Bonnefoy V."/>
            <person name="Bruneel O."/>
            <person name="Chandler M."/>
            <person name="Cleiss J."/>
            <person name="Duran R."/>
            <person name="Elbaz-Poulichet F."/>
            <person name="Fonknechten N."/>
            <person name="Lauga B."/>
            <person name="Mornico D."/>
            <person name="Ortet P."/>
            <person name="Schaeffer C."/>
            <person name="Siguier P."/>
            <person name="Alexander Thil Smith A."/>
            <person name="Van Dorsselaer A."/>
            <person name="Weissenbach J."/>
            <person name="Medigue C."/>
            <person name="Le Paslier D."/>
        </authorList>
    </citation>
    <scope>NUCLEOTIDE SEQUENCE</scope>
</reference>
<sequence>MQAPARAALQRLSKLLLFNAALAGVYVLLAWFVMRSGAAGALLWPSSAVAVFGVMVGGWAAAPGIALGAYLANAFSVGWSPLAALCIATGNTVGVLIAWWLLQRLRRPWTGLQGTGNTLAFIVTLGLLAPAFSAGGGMLATLLPPLPPMHNLGGLWLSWLVGDICSVLIFAPPLVLWWERRNDALPAPTPELLGVPVLALLGTVLIYFAPPTTQALPLGLGTLVLLPVLWAAIRLPMRLSSLFMAALFALELAGTTMGLGPMTALPPMDRITALQVMGISLACTVLLASSLAQDRGAALRQLREANAGLERAVERRTAALVESQTRLQRQLRFQDSLLSALPNPTAYTANDGRLALINKAFTQLLGRTQDAMLGRPPEDVFEDSLLHTWTGMDRKLLAEGRPLSQECRQLSVDGEESVWILNKAQVADSSGKPLGIVTSLQDISELKRLQDQLQRDEQRFRFLVDASPVPLVIIRLRDSGLMFSNRASDELFRASYAEHHGKPMRNLWADSGQREAIIARVLREGTVSGQEVKFRRFDGSLLWLLLSITHTHYQDEEALIFAFKDITPTKQRELRLQELAYTDSLTGVSNRRHFLAQASAAFHESRRLSHDLALLAIDVDHFKQLNDVYGHPAGDRALRSFSTVCKSQLRSVDLFGRLGGDEFAIVLPHCDGLRAYDFAQRLRLAIQESAGMDHAPLRQQLTVSIGIADAADPEAADRGIEDLLARADKALYQAKQRGRNRVEIWSFHDLALP</sequence>
<evidence type="ECO:0000256" key="6">
    <source>
        <dbReference type="SAM" id="Phobius"/>
    </source>
</evidence>
<evidence type="ECO:0000256" key="3">
    <source>
        <dbReference type="ARBA" id="ARBA00022692"/>
    </source>
</evidence>
<protein>
    <submittedName>
        <fullName evidence="10">Putative diguanylate cyclase</fullName>
    </submittedName>
</protein>
<keyword evidence="4 6" id="KW-1133">Transmembrane helix</keyword>
<proteinExistence type="predicted"/>
<feature type="transmembrane region" description="Helical" evidence="6">
    <location>
        <begin position="215"/>
        <end position="233"/>
    </location>
</feature>
<dbReference type="InterPro" id="IPR013656">
    <property type="entry name" value="PAS_4"/>
</dbReference>
<dbReference type="SMART" id="SM00267">
    <property type="entry name" value="GGDEF"/>
    <property type="match status" value="1"/>
</dbReference>
<dbReference type="InterPro" id="IPR000700">
    <property type="entry name" value="PAS-assoc_C"/>
</dbReference>
<dbReference type="InterPro" id="IPR001610">
    <property type="entry name" value="PAC"/>
</dbReference>
<feature type="domain" description="GGDEF" evidence="9">
    <location>
        <begin position="610"/>
        <end position="747"/>
    </location>
</feature>
<dbReference type="InterPro" id="IPR052155">
    <property type="entry name" value="Biofilm_reg_signaling"/>
</dbReference>
<evidence type="ECO:0000256" key="4">
    <source>
        <dbReference type="ARBA" id="ARBA00022989"/>
    </source>
</evidence>
<dbReference type="EMBL" id="CABM01000068">
    <property type="protein sequence ID" value="CBH99128.1"/>
    <property type="molecule type" value="Genomic_DNA"/>
</dbReference>
<dbReference type="CDD" id="cd00130">
    <property type="entry name" value="PAS"/>
    <property type="match status" value="1"/>
</dbReference>
<dbReference type="Gene3D" id="3.30.70.270">
    <property type="match status" value="1"/>
</dbReference>
<name>E6PW21_9ZZZZ</name>
<dbReference type="AlphaFoldDB" id="E6PW21"/>
<feature type="transmembrane region" description="Helical" evidence="6">
    <location>
        <begin position="82"/>
        <end position="102"/>
    </location>
</feature>
<feature type="transmembrane region" description="Helical" evidence="6">
    <location>
        <begin position="41"/>
        <end position="62"/>
    </location>
</feature>
<dbReference type="Pfam" id="PF13426">
    <property type="entry name" value="PAS_9"/>
    <property type="match status" value="1"/>
</dbReference>
<feature type="transmembrane region" description="Helical" evidence="6">
    <location>
        <begin position="114"/>
        <end position="136"/>
    </location>
</feature>
<comment type="subcellular location">
    <subcellularLocation>
        <location evidence="1">Cell membrane</location>
        <topology evidence="1">Multi-pass membrane protein</topology>
    </subcellularLocation>
</comment>
<keyword evidence="5 6" id="KW-0472">Membrane</keyword>
<evidence type="ECO:0000256" key="1">
    <source>
        <dbReference type="ARBA" id="ARBA00004651"/>
    </source>
</evidence>
<dbReference type="PROSITE" id="PS50113">
    <property type="entry name" value="PAC"/>
    <property type="match status" value="2"/>
</dbReference>
<evidence type="ECO:0000256" key="2">
    <source>
        <dbReference type="ARBA" id="ARBA00022475"/>
    </source>
</evidence>